<keyword evidence="2" id="KW-1185">Reference proteome</keyword>
<protein>
    <submittedName>
        <fullName evidence="1">Uncharacterized protein</fullName>
    </submittedName>
</protein>
<evidence type="ECO:0000313" key="1">
    <source>
        <dbReference type="EMBL" id="KAK4011733.1"/>
    </source>
</evidence>
<name>A0ABQ9ZFM2_9CRUS</name>
<accession>A0ABQ9ZFM2</accession>
<comment type="caution">
    <text evidence="1">The sequence shown here is derived from an EMBL/GenBank/DDBJ whole genome shotgun (WGS) entry which is preliminary data.</text>
</comment>
<dbReference type="EMBL" id="JAOYFB010000003">
    <property type="protein sequence ID" value="KAK4011733.1"/>
    <property type="molecule type" value="Genomic_DNA"/>
</dbReference>
<organism evidence="1 2">
    <name type="scientific">Daphnia magna</name>
    <dbReference type="NCBI Taxonomy" id="35525"/>
    <lineage>
        <taxon>Eukaryota</taxon>
        <taxon>Metazoa</taxon>
        <taxon>Ecdysozoa</taxon>
        <taxon>Arthropoda</taxon>
        <taxon>Crustacea</taxon>
        <taxon>Branchiopoda</taxon>
        <taxon>Diplostraca</taxon>
        <taxon>Cladocera</taxon>
        <taxon>Anomopoda</taxon>
        <taxon>Daphniidae</taxon>
        <taxon>Daphnia</taxon>
    </lineage>
</organism>
<proteinExistence type="predicted"/>
<dbReference type="Proteomes" id="UP001234178">
    <property type="component" value="Unassembled WGS sequence"/>
</dbReference>
<reference evidence="1 2" key="1">
    <citation type="journal article" date="2023" name="Nucleic Acids Res.">
        <title>The hologenome of Daphnia magna reveals possible DNA methylation and microbiome-mediated evolution of the host genome.</title>
        <authorList>
            <person name="Chaturvedi A."/>
            <person name="Li X."/>
            <person name="Dhandapani V."/>
            <person name="Marshall H."/>
            <person name="Kissane S."/>
            <person name="Cuenca-Cambronero M."/>
            <person name="Asole G."/>
            <person name="Calvet F."/>
            <person name="Ruiz-Romero M."/>
            <person name="Marangio P."/>
            <person name="Guigo R."/>
            <person name="Rago D."/>
            <person name="Mirbahai L."/>
            <person name="Eastwood N."/>
            <person name="Colbourne J.K."/>
            <person name="Zhou J."/>
            <person name="Mallon E."/>
            <person name="Orsini L."/>
        </authorList>
    </citation>
    <scope>NUCLEOTIDE SEQUENCE [LARGE SCALE GENOMIC DNA]</scope>
    <source>
        <strain evidence="1">LRV0_1</strain>
    </source>
</reference>
<evidence type="ECO:0000313" key="2">
    <source>
        <dbReference type="Proteomes" id="UP001234178"/>
    </source>
</evidence>
<sequence>MVAPKKANQCNQKEPDVGNVDPSIGRICSLGGTANKCNSNVKVVLPRLILKVEEASLKTCPSPIRSNLTNTIQSIPHEFELTCSSAELGNQDFLSLP</sequence>
<gene>
    <name evidence="1" type="ORF">OUZ56_020848</name>
</gene>